<keyword evidence="8" id="KW-1185">Reference proteome</keyword>
<gene>
    <name evidence="7" type="ORF">HCX48_03780</name>
</gene>
<dbReference type="PANTHER" id="PTHR32089">
    <property type="entry name" value="METHYL-ACCEPTING CHEMOTAXIS PROTEIN MCPB"/>
    <property type="match status" value="1"/>
</dbReference>
<feature type="transmembrane region" description="Helical" evidence="4">
    <location>
        <begin position="340"/>
        <end position="358"/>
    </location>
</feature>
<dbReference type="SMART" id="SM00304">
    <property type="entry name" value="HAMP"/>
    <property type="match status" value="1"/>
</dbReference>
<dbReference type="InterPro" id="IPR003660">
    <property type="entry name" value="HAMP_dom"/>
</dbReference>
<dbReference type="RefSeq" id="WP_167680901.1">
    <property type="nucleotide sequence ID" value="NZ_JAATWB010000002.1"/>
</dbReference>
<dbReference type="PROSITE" id="PS50111">
    <property type="entry name" value="CHEMOTAXIS_TRANSDUC_2"/>
    <property type="match status" value="1"/>
</dbReference>
<organism evidence="7 8">
    <name type="scientific">Rhodocyclus gracilis</name>
    <dbReference type="NCBI Taxonomy" id="2929842"/>
    <lineage>
        <taxon>Bacteria</taxon>
        <taxon>Pseudomonadati</taxon>
        <taxon>Pseudomonadota</taxon>
        <taxon>Betaproteobacteria</taxon>
        <taxon>Rhodocyclales</taxon>
        <taxon>Rhodocyclaceae</taxon>
        <taxon>Rhodocyclus</taxon>
    </lineage>
</organism>
<dbReference type="CDD" id="cd11386">
    <property type="entry name" value="MCP_signal"/>
    <property type="match status" value="1"/>
</dbReference>
<dbReference type="EMBL" id="JAATWB010000002">
    <property type="protein sequence ID" value="NJA88341.1"/>
    <property type="molecule type" value="Genomic_DNA"/>
</dbReference>
<evidence type="ECO:0000313" key="7">
    <source>
        <dbReference type="EMBL" id="NJA88341.1"/>
    </source>
</evidence>
<sequence length="712" mass="76716">MLKSKSMNLSAAERSWLPWFGPTGKLAMRWSCALNRSREAAMEHAFEGFAATRMRLLQSWAERYWQLLDVLAADVESSFPAVANDMLAARRSLLPDASELFVIDEQGRTVASSIPARVGSQDRDPRALATGVRERFLHGPYIDPVTASLPPSTSRFHDEVTLMFYRPLSLGGGATGAVCARVPNDVMGDLIQREAGHIFHESGDNYLFMVKSSFDPSIRPGTALSRSRFEDAAFTHGDNLKQGVRTAFGVVRVAQHTEFELVFTDPATKELHPGVRETIRKGENLFVTYPGYPDYRHIPVIGKGVTFRMPGSPDTWGMMCEADLEEVYRLRSIGFRLTRLYAGVVGVAGAISVGVAYATPLSALYVTLLQLALLAVGGVVLHRWGVAPLVQRLRSTSGVLRTVAEGGGDLSMRLPRSSGAGDEVTVLSQWLNSLIDNLEQIIREVMTTSRGISVDNGGLQEKCRHTSQASAQMHDALAETLVSIRAQIEAIDAAGGDADALRQAVKAAAEDARRQFADVQARSDTIRESVGVAAHTIRELNTRAADIGRIVTVIEEIASQTNLLALNAAIEAARAGEAGRGFAVVADEVRKLADRTARSTSEIGAVISALQTHAETAVSSVESSMGGLEEGLRLAATATSERAEIETIQSRLFSRIDALASAAQSEGVRVEAMGQSAELVEQAIADANRGAEVTGVSVGMLQGLMQRFKVSQ</sequence>
<evidence type="ECO:0000256" key="3">
    <source>
        <dbReference type="PROSITE-ProRule" id="PRU00284"/>
    </source>
</evidence>
<accession>A0ABX0WGC4</accession>
<evidence type="ECO:0000256" key="4">
    <source>
        <dbReference type="SAM" id="Phobius"/>
    </source>
</evidence>
<name>A0ABX0WGC4_9RHOO</name>
<keyword evidence="1 3" id="KW-0807">Transducer</keyword>
<feature type="transmembrane region" description="Helical" evidence="4">
    <location>
        <begin position="364"/>
        <end position="384"/>
    </location>
</feature>
<dbReference type="Gene3D" id="1.10.287.950">
    <property type="entry name" value="Methyl-accepting chemotaxis protein"/>
    <property type="match status" value="1"/>
</dbReference>
<dbReference type="Gene3D" id="3.30.450.20">
    <property type="entry name" value="PAS domain"/>
    <property type="match status" value="1"/>
</dbReference>
<dbReference type="SUPFAM" id="SSF58104">
    <property type="entry name" value="Methyl-accepting chemotaxis protein (MCP) signaling domain"/>
    <property type="match status" value="1"/>
</dbReference>
<dbReference type="PROSITE" id="PS50885">
    <property type="entry name" value="HAMP"/>
    <property type="match status" value="1"/>
</dbReference>
<proteinExistence type="inferred from homology"/>
<comment type="similarity">
    <text evidence="2">Belongs to the methyl-accepting chemotaxis (MCP) protein family.</text>
</comment>
<dbReference type="SMART" id="SM00283">
    <property type="entry name" value="MA"/>
    <property type="match status" value="1"/>
</dbReference>
<feature type="domain" description="HAMP" evidence="6">
    <location>
        <begin position="387"/>
        <end position="443"/>
    </location>
</feature>
<keyword evidence="4" id="KW-1133">Transmembrane helix</keyword>
<reference evidence="8" key="1">
    <citation type="submission" date="2020-03" db="EMBL/GenBank/DDBJ databases">
        <title>Whole-genome sequence of the purple nonsulfur bacterium Rhodocyclus tenuis DSM112.</title>
        <authorList>
            <person name="Kyndt J.A."/>
            <person name="Meyer T.E."/>
        </authorList>
    </citation>
    <scope>NUCLEOTIDE SEQUENCE [LARGE SCALE GENOMIC DNA]</scope>
    <source>
        <strain evidence="8">DSM 112</strain>
    </source>
</reference>
<keyword evidence="4" id="KW-0812">Transmembrane</keyword>
<keyword evidence="4" id="KW-0472">Membrane</keyword>
<dbReference type="PANTHER" id="PTHR32089:SF112">
    <property type="entry name" value="LYSOZYME-LIKE PROTEIN-RELATED"/>
    <property type="match status" value="1"/>
</dbReference>
<comment type="caution">
    <text evidence="7">The sequence shown here is derived from an EMBL/GenBank/DDBJ whole genome shotgun (WGS) entry which is preliminary data.</text>
</comment>
<evidence type="ECO:0000256" key="2">
    <source>
        <dbReference type="ARBA" id="ARBA00029447"/>
    </source>
</evidence>
<evidence type="ECO:0000313" key="8">
    <source>
        <dbReference type="Proteomes" id="UP000720344"/>
    </source>
</evidence>
<dbReference type="InterPro" id="IPR004089">
    <property type="entry name" value="MCPsignal_dom"/>
</dbReference>
<evidence type="ECO:0000256" key="1">
    <source>
        <dbReference type="ARBA" id="ARBA00023224"/>
    </source>
</evidence>
<evidence type="ECO:0000259" key="6">
    <source>
        <dbReference type="PROSITE" id="PS50885"/>
    </source>
</evidence>
<feature type="domain" description="Methyl-accepting transducer" evidence="5">
    <location>
        <begin position="448"/>
        <end position="681"/>
    </location>
</feature>
<dbReference type="Pfam" id="PF00015">
    <property type="entry name" value="MCPsignal"/>
    <property type="match status" value="1"/>
</dbReference>
<protein>
    <submittedName>
        <fullName evidence="7">Methyl-accepting chemotaxis protein</fullName>
    </submittedName>
</protein>
<dbReference type="Proteomes" id="UP000720344">
    <property type="component" value="Unassembled WGS sequence"/>
</dbReference>
<evidence type="ECO:0000259" key="5">
    <source>
        <dbReference type="PROSITE" id="PS50111"/>
    </source>
</evidence>